<gene>
    <name evidence="3" type="ORF">TRL7639_04451</name>
</gene>
<feature type="chain" id="PRO_5012622030" description="Lipid/polyisoprenoid-binding YceI-like domain-containing protein" evidence="1">
    <location>
        <begin position="26"/>
        <end position="197"/>
    </location>
</feature>
<dbReference type="AlphaFoldDB" id="A0A1Y5TYQ0"/>
<dbReference type="SMART" id="SM00867">
    <property type="entry name" value="YceI"/>
    <property type="match status" value="1"/>
</dbReference>
<dbReference type="Proteomes" id="UP000193077">
    <property type="component" value="Unassembled WGS sequence"/>
</dbReference>
<dbReference type="RefSeq" id="WP_085798109.1">
    <property type="nucleotide sequence ID" value="NZ_FWFO01000008.1"/>
</dbReference>
<keyword evidence="1" id="KW-0732">Signal</keyword>
<accession>A0A1Y5TYQ0</accession>
<proteinExistence type="predicted"/>
<evidence type="ECO:0000313" key="3">
    <source>
        <dbReference type="EMBL" id="SLN73724.1"/>
    </source>
</evidence>
<dbReference type="SUPFAM" id="SSF101874">
    <property type="entry name" value="YceI-like"/>
    <property type="match status" value="1"/>
</dbReference>
<dbReference type="InterPro" id="IPR007372">
    <property type="entry name" value="Lipid/polyisoprenoid-bd_YceI"/>
</dbReference>
<keyword evidence="4" id="KW-1185">Reference proteome</keyword>
<dbReference type="EMBL" id="FWFO01000008">
    <property type="protein sequence ID" value="SLN73724.1"/>
    <property type="molecule type" value="Genomic_DNA"/>
</dbReference>
<dbReference type="Gene3D" id="2.40.128.110">
    <property type="entry name" value="Lipid/polyisoprenoid-binding, YceI-like"/>
    <property type="match status" value="1"/>
</dbReference>
<sequence>MFRSFQTFLCASAAAALFAAGSAGAAQFKTDQGHTEVNFGWSHAGVSMQSAEFTVADGTLDLDPENPGEAKLNVTIKADSLNSGFGPLDDHLKSKDFLEVETYPEITFTSTSVEVTGEKTANVTGDLTIHGTTKPVTLATELTHIGPHPLGGVIDYYKGEWIAFTAETEIDHMAFGVGGFSTGPISISIVTEMKSAE</sequence>
<dbReference type="PANTHER" id="PTHR34406:SF1">
    <property type="entry name" value="PROTEIN YCEI"/>
    <property type="match status" value="1"/>
</dbReference>
<dbReference type="InterPro" id="IPR036761">
    <property type="entry name" value="TTHA0802/YceI-like_sf"/>
</dbReference>
<dbReference type="Pfam" id="PF04264">
    <property type="entry name" value="YceI"/>
    <property type="match status" value="1"/>
</dbReference>
<evidence type="ECO:0000313" key="4">
    <source>
        <dbReference type="Proteomes" id="UP000193077"/>
    </source>
</evidence>
<dbReference type="PANTHER" id="PTHR34406">
    <property type="entry name" value="PROTEIN YCEI"/>
    <property type="match status" value="1"/>
</dbReference>
<evidence type="ECO:0000256" key="1">
    <source>
        <dbReference type="SAM" id="SignalP"/>
    </source>
</evidence>
<protein>
    <recommendedName>
        <fullName evidence="2">Lipid/polyisoprenoid-binding YceI-like domain-containing protein</fullName>
    </recommendedName>
</protein>
<dbReference type="OrthoDB" id="9811006at2"/>
<evidence type="ECO:0000259" key="2">
    <source>
        <dbReference type="SMART" id="SM00867"/>
    </source>
</evidence>
<reference evidence="3 4" key="1">
    <citation type="submission" date="2017-03" db="EMBL/GenBank/DDBJ databases">
        <authorList>
            <person name="Afonso C.L."/>
            <person name="Miller P.J."/>
            <person name="Scott M.A."/>
            <person name="Spackman E."/>
            <person name="Goraichik I."/>
            <person name="Dimitrov K.M."/>
            <person name="Suarez D.L."/>
            <person name="Swayne D.E."/>
        </authorList>
    </citation>
    <scope>NUCLEOTIDE SEQUENCE [LARGE SCALE GENOMIC DNA]</scope>
    <source>
        <strain evidence="3 4">CECT 7639</strain>
    </source>
</reference>
<feature type="domain" description="Lipid/polyisoprenoid-binding YceI-like" evidence="2">
    <location>
        <begin position="27"/>
        <end position="194"/>
    </location>
</feature>
<name>A0A1Y5TYQ0_9RHOB</name>
<feature type="signal peptide" evidence="1">
    <location>
        <begin position="1"/>
        <end position="25"/>
    </location>
</feature>
<organism evidence="3 4">
    <name type="scientific">Falsiruegeria litorea R37</name>
    <dbReference type="NCBI Taxonomy" id="1200284"/>
    <lineage>
        <taxon>Bacteria</taxon>
        <taxon>Pseudomonadati</taxon>
        <taxon>Pseudomonadota</taxon>
        <taxon>Alphaproteobacteria</taxon>
        <taxon>Rhodobacterales</taxon>
        <taxon>Roseobacteraceae</taxon>
        <taxon>Falsiruegeria</taxon>
    </lineage>
</organism>